<feature type="domain" description="4Fe-4S ferredoxin-type" evidence="6">
    <location>
        <begin position="14"/>
        <end position="37"/>
    </location>
</feature>
<keyword evidence="1" id="KW-0004">4Fe-4S</keyword>
<dbReference type="InterPro" id="IPR017896">
    <property type="entry name" value="4Fe4S_Fe-S-bd"/>
</dbReference>
<dbReference type="Pfam" id="PF02754">
    <property type="entry name" value="CCG"/>
    <property type="match status" value="2"/>
</dbReference>
<proteinExistence type="predicted"/>
<evidence type="ECO:0000256" key="2">
    <source>
        <dbReference type="ARBA" id="ARBA00022723"/>
    </source>
</evidence>
<dbReference type="PROSITE" id="PS51379">
    <property type="entry name" value="4FE4S_FER_2"/>
    <property type="match status" value="1"/>
</dbReference>
<sequence>MKAVVEGRLDPGSEAFRTHIDRCLGCRACEPVCPSGVEYGTLLELARYTAARHVPQDFLTRTLLSVIGSRTLRRGVFFLGRVLRRSGIATLGAKVLPSVGFLRSMRLGMAMLASSAPWHPRVQAAEPAKSDQKKSNTGRIGLLVGCVQEGLYSHINEATARTLEANGYEVVAVAEQDCCGALHAHGGDLEAARGLARQNVDAFINAQVNYVAVNAAGCGAAMKDYDTLLSSDRDYAELAGEFSERVRDVTELLAEVGPRSGAQVACTVAYDHPCHLLHAQGVESAPLRVLEAVPGVDVSVVEGADECCGGAGIYGITHPDLGSRIGGDKVDAVCRMKADAVATANPGCMMQIGAGLRLRGASEGVLHPVELLDVSYRRAGYYEGAVGRP</sequence>
<dbReference type="GO" id="GO:0046872">
    <property type="term" value="F:metal ion binding"/>
    <property type="evidence" value="ECO:0007669"/>
    <property type="project" value="UniProtKB-KW"/>
</dbReference>
<dbReference type="GO" id="GO:0016491">
    <property type="term" value="F:oxidoreductase activity"/>
    <property type="evidence" value="ECO:0007669"/>
    <property type="project" value="UniProtKB-ARBA"/>
</dbReference>
<dbReference type="PIRSF" id="PIRSF000139">
    <property type="entry name" value="Glc_ox_4Fe-4S"/>
    <property type="match status" value="1"/>
</dbReference>
<keyword evidence="3" id="KW-0677">Repeat</keyword>
<gene>
    <name evidence="7" type="ORF">METZ01_LOCUS135934</name>
</gene>
<dbReference type="InterPro" id="IPR004017">
    <property type="entry name" value="Cys_rich_dom"/>
</dbReference>
<keyword evidence="2" id="KW-0479">Metal-binding</keyword>
<dbReference type="SUPFAM" id="SSF54862">
    <property type="entry name" value="4Fe-4S ferredoxins"/>
    <property type="match status" value="1"/>
</dbReference>
<dbReference type="InterPro" id="IPR012257">
    <property type="entry name" value="Glc_ox_4Fe-4S"/>
</dbReference>
<evidence type="ECO:0000256" key="1">
    <source>
        <dbReference type="ARBA" id="ARBA00022485"/>
    </source>
</evidence>
<accession>A0A381Z1J9</accession>
<organism evidence="7">
    <name type="scientific">marine metagenome</name>
    <dbReference type="NCBI Taxonomy" id="408172"/>
    <lineage>
        <taxon>unclassified sequences</taxon>
        <taxon>metagenomes</taxon>
        <taxon>ecological metagenomes</taxon>
    </lineage>
</organism>
<protein>
    <recommendedName>
        <fullName evidence="6">4Fe-4S ferredoxin-type domain-containing protein</fullName>
    </recommendedName>
</protein>
<keyword evidence="4" id="KW-0408">Iron</keyword>
<reference evidence="7" key="1">
    <citation type="submission" date="2018-05" db="EMBL/GenBank/DDBJ databases">
        <authorList>
            <person name="Lanie J.A."/>
            <person name="Ng W.-L."/>
            <person name="Kazmierczak K.M."/>
            <person name="Andrzejewski T.M."/>
            <person name="Davidsen T.M."/>
            <person name="Wayne K.J."/>
            <person name="Tettelin H."/>
            <person name="Glass J.I."/>
            <person name="Rusch D."/>
            <person name="Podicherti R."/>
            <person name="Tsui H.-C.T."/>
            <person name="Winkler M.E."/>
        </authorList>
    </citation>
    <scope>NUCLEOTIDE SEQUENCE</scope>
</reference>
<dbReference type="InterPro" id="IPR017900">
    <property type="entry name" value="4Fe4S_Fe_S_CS"/>
</dbReference>
<dbReference type="EMBL" id="UINC01019600">
    <property type="protein sequence ID" value="SVA83080.1"/>
    <property type="molecule type" value="Genomic_DNA"/>
</dbReference>
<evidence type="ECO:0000256" key="4">
    <source>
        <dbReference type="ARBA" id="ARBA00023004"/>
    </source>
</evidence>
<evidence type="ECO:0000313" key="7">
    <source>
        <dbReference type="EMBL" id="SVA83080.1"/>
    </source>
</evidence>
<name>A0A381Z1J9_9ZZZZ</name>
<evidence type="ECO:0000259" key="6">
    <source>
        <dbReference type="PROSITE" id="PS51379"/>
    </source>
</evidence>
<dbReference type="PANTHER" id="PTHR32479">
    <property type="entry name" value="GLYCOLATE OXIDASE IRON-SULFUR SUBUNIT"/>
    <property type="match status" value="1"/>
</dbReference>
<dbReference type="AlphaFoldDB" id="A0A381Z1J9"/>
<dbReference type="GO" id="GO:0051539">
    <property type="term" value="F:4 iron, 4 sulfur cluster binding"/>
    <property type="evidence" value="ECO:0007669"/>
    <property type="project" value="UniProtKB-KW"/>
</dbReference>
<keyword evidence="5" id="KW-0411">Iron-sulfur</keyword>
<dbReference type="PANTHER" id="PTHR32479:SF17">
    <property type="entry name" value="GLYCOLATE OXIDASE IRON-SULFUR SUBUNIT"/>
    <property type="match status" value="1"/>
</dbReference>
<dbReference type="PROSITE" id="PS00198">
    <property type="entry name" value="4FE4S_FER_1"/>
    <property type="match status" value="1"/>
</dbReference>
<evidence type="ECO:0000256" key="5">
    <source>
        <dbReference type="ARBA" id="ARBA00023014"/>
    </source>
</evidence>
<evidence type="ECO:0000256" key="3">
    <source>
        <dbReference type="ARBA" id="ARBA00022737"/>
    </source>
</evidence>